<dbReference type="Gene3D" id="3.10.530.10">
    <property type="entry name" value="CPE0013-like"/>
    <property type="match status" value="1"/>
</dbReference>
<organism evidence="1 2">
    <name type="scientific">Anaerobutyricum soehngenii</name>
    <dbReference type="NCBI Taxonomy" id="105843"/>
    <lineage>
        <taxon>Bacteria</taxon>
        <taxon>Bacillati</taxon>
        <taxon>Bacillota</taxon>
        <taxon>Clostridia</taxon>
        <taxon>Lachnospirales</taxon>
        <taxon>Lachnospiraceae</taxon>
        <taxon>Anaerobutyricum</taxon>
    </lineage>
</organism>
<dbReference type="InterPro" id="IPR012460">
    <property type="entry name" value="DUF1667"/>
</dbReference>
<dbReference type="Pfam" id="PF07892">
    <property type="entry name" value="DUF1667"/>
    <property type="match status" value="1"/>
</dbReference>
<dbReference type="PANTHER" id="PTHR39450">
    <property type="entry name" value="MOLYBDOPTERIN OXIDOREDUCTASE, 4FE-4S CLUSTER-BINDING SUBUNIT"/>
    <property type="match status" value="1"/>
</dbReference>
<protein>
    <submittedName>
        <fullName evidence="1">DUF1667 domain-containing protein</fullName>
    </submittedName>
</protein>
<comment type="caution">
    <text evidence="1">The sequence shown here is derived from an EMBL/GenBank/DDBJ whole genome shotgun (WGS) entry which is preliminary data.</text>
</comment>
<reference evidence="1 2" key="1">
    <citation type="submission" date="2021-02" db="EMBL/GenBank/DDBJ databases">
        <title>Lactate utilizing bacteria of the human gut.</title>
        <authorList>
            <person name="Sheridan P.O."/>
        </authorList>
    </citation>
    <scope>NUCLEOTIDE SEQUENCE [LARGE SCALE GENOMIC DNA]</scope>
    <source>
        <strain evidence="1 2">HTF-83D</strain>
    </source>
</reference>
<proteinExistence type="predicted"/>
<accession>A0ABS3ZGM3</accession>
<dbReference type="PANTHER" id="PTHR39450:SF1">
    <property type="entry name" value="DUF1667 DOMAIN-CONTAINING PROTEIN"/>
    <property type="match status" value="1"/>
</dbReference>
<dbReference type="SUPFAM" id="SSF160148">
    <property type="entry name" value="CPE0013-like"/>
    <property type="match status" value="1"/>
</dbReference>
<sequence length="140" mass="15808">MERRISGTHNDGRKGGVAVETKYTCIVCPRSCDLIVFEQNGDWKVKGNSCPRGAEYGLNEHTHPKRMITTTVKMAHAKDNHRLLPVISSDFVPKEKLQDCLSYLYGLEIEAPVKLHDKIVENILNTGVDILAARDMERME</sequence>
<evidence type="ECO:0000313" key="1">
    <source>
        <dbReference type="EMBL" id="MBP0056459.1"/>
    </source>
</evidence>
<gene>
    <name evidence="1" type="ORF">JYQ75_03440</name>
</gene>
<dbReference type="InterPro" id="IPR036593">
    <property type="entry name" value="CPE0013-like_sf"/>
</dbReference>
<keyword evidence="2" id="KW-1185">Reference proteome</keyword>
<dbReference type="Proteomes" id="UP001315001">
    <property type="component" value="Unassembled WGS sequence"/>
</dbReference>
<name>A0ABS3ZGM3_9FIRM</name>
<evidence type="ECO:0000313" key="2">
    <source>
        <dbReference type="Proteomes" id="UP001315001"/>
    </source>
</evidence>
<dbReference type="EMBL" id="JAFIQO010000109">
    <property type="protein sequence ID" value="MBP0056459.1"/>
    <property type="molecule type" value="Genomic_DNA"/>
</dbReference>